<evidence type="ECO:0000256" key="2">
    <source>
        <dbReference type="ARBA" id="ARBA00005189"/>
    </source>
</evidence>
<dbReference type="GO" id="GO:0001666">
    <property type="term" value="P:response to hypoxia"/>
    <property type="evidence" value="ECO:0007669"/>
    <property type="project" value="TreeGrafter"/>
</dbReference>
<evidence type="ECO:0000259" key="13">
    <source>
        <dbReference type="Pfam" id="PF06974"/>
    </source>
</evidence>
<feature type="domain" description="O-acyltransferase WSD1-like N-terminal" evidence="12">
    <location>
        <begin position="6"/>
        <end position="272"/>
    </location>
</feature>
<proteinExistence type="inferred from homology"/>
<gene>
    <name evidence="14" type="ORF">SAMN05216252_102413</name>
</gene>
<dbReference type="GO" id="GO:0051701">
    <property type="term" value="P:biological process involved in interaction with host"/>
    <property type="evidence" value="ECO:0007669"/>
    <property type="project" value="TreeGrafter"/>
</dbReference>
<feature type="domain" description="O-acyltransferase WSD1 C-terminal" evidence="13">
    <location>
        <begin position="315"/>
        <end position="460"/>
    </location>
</feature>
<dbReference type="PANTHER" id="PTHR31650">
    <property type="entry name" value="O-ACYLTRANSFERASE (WSD1-LIKE) FAMILY PROTEIN"/>
    <property type="match status" value="1"/>
</dbReference>
<evidence type="ECO:0000256" key="9">
    <source>
        <dbReference type="ARBA" id="ARBA00023315"/>
    </source>
</evidence>
<dbReference type="GO" id="GO:0019432">
    <property type="term" value="P:triglyceride biosynthetic process"/>
    <property type="evidence" value="ECO:0007669"/>
    <property type="project" value="UniProtKB-UniPathway"/>
</dbReference>
<protein>
    <recommendedName>
        <fullName evidence="4 11">Diacylglycerol O-acyltransferase</fullName>
        <ecNumber evidence="4 11">2.3.1.20</ecNumber>
    </recommendedName>
</protein>
<evidence type="ECO:0000313" key="14">
    <source>
        <dbReference type="EMBL" id="SNS03435.1"/>
    </source>
</evidence>
<dbReference type="Pfam" id="PF03007">
    <property type="entry name" value="WS_DGAT_cat"/>
    <property type="match status" value="1"/>
</dbReference>
<dbReference type="GO" id="GO:0071731">
    <property type="term" value="P:response to nitric oxide"/>
    <property type="evidence" value="ECO:0007669"/>
    <property type="project" value="TreeGrafter"/>
</dbReference>
<evidence type="ECO:0000256" key="3">
    <source>
        <dbReference type="ARBA" id="ARBA00009587"/>
    </source>
</evidence>
<dbReference type="AlphaFoldDB" id="A0A239B6C5"/>
<organism evidence="14 15">
    <name type="scientific">Actinacidiphila glaucinigra</name>
    <dbReference type="NCBI Taxonomy" id="235986"/>
    <lineage>
        <taxon>Bacteria</taxon>
        <taxon>Bacillati</taxon>
        <taxon>Actinomycetota</taxon>
        <taxon>Actinomycetes</taxon>
        <taxon>Kitasatosporales</taxon>
        <taxon>Streptomycetaceae</taxon>
        <taxon>Actinacidiphila</taxon>
    </lineage>
</organism>
<dbReference type="GO" id="GO:0006071">
    <property type="term" value="P:glycerol metabolic process"/>
    <property type="evidence" value="ECO:0007669"/>
    <property type="project" value="UniProtKB-KW"/>
</dbReference>
<dbReference type="EC" id="2.3.1.20" evidence="4 11"/>
<evidence type="ECO:0000256" key="4">
    <source>
        <dbReference type="ARBA" id="ARBA00013244"/>
    </source>
</evidence>
<dbReference type="Pfam" id="PF06974">
    <property type="entry name" value="WS_DGAT_C"/>
    <property type="match status" value="1"/>
</dbReference>
<dbReference type="SUPFAM" id="SSF52777">
    <property type="entry name" value="CoA-dependent acyltransferases"/>
    <property type="match status" value="2"/>
</dbReference>
<keyword evidence="5 11" id="KW-0444">Lipid biosynthesis</keyword>
<evidence type="ECO:0000256" key="5">
    <source>
        <dbReference type="ARBA" id="ARBA00022516"/>
    </source>
</evidence>
<name>A0A239B6C5_9ACTN</name>
<evidence type="ECO:0000256" key="11">
    <source>
        <dbReference type="RuleBase" id="RU361241"/>
    </source>
</evidence>
<dbReference type="InterPro" id="IPR045034">
    <property type="entry name" value="O-acyltransferase_WSD1-like"/>
</dbReference>
<dbReference type="NCBIfam" id="TIGR02946">
    <property type="entry name" value="acyl_WS_DGAT"/>
    <property type="match status" value="1"/>
</dbReference>
<dbReference type="InterPro" id="IPR014292">
    <property type="entry name" value="Acyl_transf_WS/DGAT"/>
</dbReference>
<keyword evidence="7 11" id="KW-0319">Glycerol metabolism</keyword>
<dbReference type="PANTHER" id="PTHR31650:SF1">
    <property type="entry name" value="WAX ESTER SYNTHASE_DIACYLGLYCEROL ACYLTRANSFERASE 4-RELATED"/>
    <property type="match status" value="1"/>
</dbReference>
<evidence type="ECO:0000259" key="12">
    <source>
        <dbReference type="Pfam" id="PF03007"/>
    </source>
</evidence>
<evidence type="ECO:0000256" key="1">
    <source>
        <dbReference type="ARBA" id="ARBA00004771"/>
    </source>
</evidence>
<accession>A0A239B6C5</accession>
<evidence type="ECO:0000256" key="10">
    <source>
        <dbReference type="ARBA" id="ARBA00048109"/>
    </source>
</evidence>
<dbReference type="UniPathway" id="UPA00282"/>
<evidence type="ECO:0000256" key="6">
    <source>
        <dbReference type="ARBA" id="ARBA00022679"/>
    </source>
</evidence>
<keyword evidence="6 11" id="KW-0808">Transferase</keyword>
<dbReference type="InterPro" id="IPR009721">
    <property type="entry name" value="O-acyltransferase_WSD1_C"/>
</dbReference>
<evidence type="ECO:0000256" key="7">
    <source>
        <dbReference type="ARBA" id="ARBA00022798"/>
    </source>
</evidence>
<dbReference type="RefSeq" id="WP_089222545.1">
    <property type="nucleotide sequence ID" value="NZ_FZOF01000002.1"/>
</dbReference>
<comment type="catalytic activity">
    <reaction evidence="10 11">
        <text>an acyl-CoA + a 1,2-diacyl-sn-glycerol = a triacyl-sn-glycerol + CoA</text>
        <dbReference type="Rhea" id="RHEA:10868"/>
        <dbReference type="ChEBI" id="CHEBI:17815"/>
        <dbReference type="ChEBI" id="CHEBI:57287"/>
        <dbReference type="ChEBI" id="CHEBI:58342"/>
        <dbReference type="ChEBI" id="CHEBI:64615"/>
        <dbReference type="EC" id="2.3.1.20"/>
    </reaction>
</comment>
<evidence type="ECO:0000313" key="15">
    <source>
        <dbReference type="Proteomes" id="UP000198280"/>
    </source>
</evidence>
<keyword evidence="9 11" id="KW-0012">Acyltransferase</keyword>
<dbReference type="Proteomes" id="UP000198280">
    <property type="component" value="Unassembled WGS sequence"/>
</dbReference>
<dbReference type="OrthoDB" id="9810950at2"/>
<reference evidence="14 15" key="1">
    <citation type="submission" date="2017-06" db="EMBL/GenBank/DDBJ databases">
        <authorList>
            <person name="Kim H.J."/>
            <person name="Triplett B.A."/>
        </authorList>
    </citation>
    <scope>NUCLEOTIDE SEQUENCE [LARGE SCALE GENOMIC DNA]</scope>
    <source>
        <strain evidence="14 15">CGMCC 4.1858</strain>
    </source>
</reference>
<comment type="pathway">
    <text evidence="1 11">Glycerolipid metabolism; triacylglycerol biosynthesis.</text>
</comment>
<dbReference type="GO" id="GO:0005886">
    <property type="term" value="C:plasma membrane"/>
    <property type="evidence" value="ECO:0007669"/>
    <property type="project" value="TreeGrafter"/>
</dbReference>
<evidence type="ECO:0000256" key="8">
    <source>
        <dbReference type="ARBA" id="ARBA00023098"/>
    </source>
</evidence>
<dbReference type="EMBL" id="FZOF01000002">
    <property type="protein sequence ID" value="SNS03435.1"/>
    <property type="molecule type" value="Genomic_DNA"/>
</dbReference>
<dbReference type="GO" id="GO:0004144">
    <property type="term" value="F:diacylglycerol O-acyltransferase activity"/>
    <property type="evidence" value="ECO:0007669"/>
    <property type="project" value="UniProtKB-EC"/>
</dbReference>
<keyword evidence="15" id="KW-1185">Reference proteome</keyword>
<keyword evidence="8 11" id="KW-0443">Lipid metabolism</keyword>
<sequence>MADEHLSPLDLAFWNLDSPGHPMHLGAVAVFDRDPERPVDADGLAALLTARAEAVPRMRQRVKDVWYGVGGAAWAADEHFDARHHVHAVRRADAWAAVAELMSRPMDRHRPPWEVYVIEGAPDAPFRVLVKLHHALADGLRAVEFGAALLDQGARTLTPSPAPVSAPAAPRTGAEAAVPAQVRGPGIHLPALPLPDPRQVVASLPDRVREAGRALGIGSAVLRASLDPGGPAALGAAWTPGGAERRFATASLDVDDLHRVRKTSGGTVNDVVMAVVAGALRRWMEARGDDPAGPGPRALIPVARRRRRGVRGGRGNRISGYLLRLPVGEPDPLARLRDVRAGMDRNKDAGPDTGPGAVALLADSVPPLAHRFAAPLLAASARLLFDVLVTNVPMLDVPLTLDGCRMTELYPIAPLARGQSLAVACSTYRRRVHIGLLADAESLPDADTLAAALHGALAELLDACG</sequence>
<comment type="similarity">
    <text evidence="3 11">Belongs to the long-chain O-acyltransferase family.</text>
</comment>
<comment type="pathway">
    <text evidence="2">Lipid metabolism.</text>
</comment>
<dbReference type="InterPro" id="IPR004255">
    <property type="entry name" value="O-acyltransferase_WSD1_N"/>
</dbReference>